<dbReference type="GO" id="GO:0003677">
    <property type="term" value="F:DNA binding"/>
    <property type="evidence" value="ECO:0007669"/>
    <property type="project" value="InterPro"/>
</dbReference>
<sequence>MTREVRRERRSFDDKFKADVVKMVVELGRSRAAVARDLDLAESSVGRWVAEATGTIGSGSGSHRRAADPDSDDQFEMRKRIAELEEENAFLKKAAAFFAREQR</sequence>
<dbReference type="PANTHER" id="PTHR33215:SF13">
    <property type="entry name" value="PROTEIN DISTAL ANTENNA"/>
    <property type="match status" value="1"/>
</dbReference>
<dbReference type="Proteomes" id="UP000550729">
    <property type="component" value="Unassembled WGS sequence"/>
</dbReference>
<dbReference type="InterPro" id="IPR051839">
    <property type="entry name" value="RD_transcriptional_regulator"/>
</dbReference>
<dbReference type="InterPro" id="IPR002514">
    <property type="entry name" value="Transposase_8"/>
</dbReference>
<dbReference type="AlphaFoldDB" id="A0A848L3B8"/>
<feature type="region of interest" description="Disordered" evidence="2">
    <location>
        <begin position="53"/>
        <end position="73"/>
    </location>
</feature>
<evidence type="ECO:0000256" key="1">
    <source>
        <dbReference type="SAM" id="Coils"/>
    </source>
</evidence>
<name>A0A848L3B8_9ACTN</name>
<dbReference type="InterPro" id="IPR009057">
    <property type="entry name" value="Homeodomain-like_sf"/>
</dbReference>
<feature type="coiled-coil region" evidence="1">
    <location>
        <begin position="74"/>
        <end position="101"/>
    </location>
</feature>
<evidence type="ECO:0000313" key="3">
    <source>
        <dbReference type="EMBL" id="NMO05324.1"/>
    </source>
</evidence>
<protein>
    <submittedName>
        <fullName evidence="3">Transposase</fullName>
    </submittedName>
</protein>
<keyword evidence="4" id="KW-1185">Reference proteome</keyword>
<evidence type="ECO:0000313" key="4">
    <source>
        <dbReference type="Proteomes" id="UP000550729"/>
    </source>
</evidence>
<proteinExistence type="predicted"/>
<gene>
    <name evidence="3" type="ORF">HH308_29325</name>
</gene>
<dbReference type="PANTHER" id="PTHR33215">
    <property type="entry name" value="PROTEIN DISTAL ANTENNA"/>
    <property type="match status" value="1"/>
</dbReference>
<reference evidence="3 4" key="1">
    <citation type="submission" date="2020-04" db="EMBL/GenBank/DDBJ databases">
        <title>Gordonia sp. nov. TBRC 11910.</title>
        <authorList>
            <person name="Suriyachadkun C."/>
        </authorList>
    </citation>
    <scope>NUCLEOTIDE SEQUENCE [LARGE SCALE GENOMIC DNA]</scope>
    <source>
        <strain evidence="3 4">TBRC 11910</strain>
    </source>
</reference>
<dbReference type="Pfam" id="PF01527">
    <property type="entry name" value="HTH_Tnp_1"/>
    <property type="match status" value="1"/>
</dbReference>
<keyword evidence="1" id="KW-0175">Coiled coil</keyword>
<comment type="caution">
    <text evidence="3">The sequence shown here is derived from an EMBL/GenBank/DDBJ whole genome shotgun (WGS) entry which is preliminary data.</text>
</comment>
<dbReference type="SUPFAM" id="SSF46689">
    <property type="entry name" value="Homeodomain-like"/>
    <property type="match status" value="1"/>
</dbReference>
<dbReference type="GO" id="GO:0004803">
    <property type="term" value="F:transposase activity"/>
    <property type="evidence" value="ECO:0007669"/>
    <property type="project" value="InterPro"/>
</dbReference>
<dbReference type="GO" id="GO:0006313">
    <property type="term" value="P:DNA transposition"/>
    <property type="evidence" value="ECO:0007669"/>
    <property type="project" value="InterPro"/>
</dbReference>
<organism evidence="3 4">
    <name type="scientific">Gordonia asplenii</name>
    <dbReference type="NCBI Taxonomy" id="2725283"/>
    <lineage>
        <taxon>Bacteria</taxon>
        <taxon>Bacillati</taxon>
        <taxon>Actinomycetota</taxon>
        <taxon>Actinomycetes</taxon>
        <taxon>Mycobacteriales</taxon>
        <taxon>Gordoniaceae</taxon>
        <taxon>Gordonia</taxon>
    </lineage>
</organism>
<dbReference type="Gene3D" id="1.10.10.60">
    <property type="entry name" value="Homeodomain-like"/>
    <property type="match status" value="1"/>
</dbReference>
<accession>A0A848L3B8</accession>
<evidence type="ECO:0000256" key="2">
    <source>
        <dbReference type="SAM" id="MobiDB-lite"/>
    </source>
</evidence>
<dbReference type="EMBL" id="JABBNB010000094">
    <property type="protein sequence ID" value="NMO05324.1"/>
    <property type="molecule type" value="Genomic_DNA"/>
</dbReference>